<dbReference type="RefSeq" id="WP_169324916.1">
    <property type="nucleotide sequence ID" value="NZ_JABCJJ010000013.1"/>
</dbReference>
<gene>
    <name evidence="1" type="ORF">HIR71_09985</name>
</gene>
<proteinExistence type="predicted"/>
<dbReference type="EMBL" id="JABCJJ010000013">
    <property type="protein sequence ID" value="NMR20541.1"/>
    <property type="molecule type" value="Genomic_DNA"/>
</dbReference>
<protein>
    <submittedName>
        <fullName evidence="1">Uncharacterized protein</fullName>
    </submittedName>
</protein>
<accession>A0A7Y0LZ26</accession>
<dbReference type="Proteomes" id="UP000562124">
    <property type="component" value="Unassembled WGS sequence"/>
</dbReference>
<organism evidence="1 2">
    <name type="scientific">Cellulomonas fimi</name>
    <dbReference type="NCBI Taxonomy" id="1708"/>
    <lineage>
        <taxon>Bacteria</taxon>
        <taxon>Bacillati</taxon>
        <taxon>Actinomycetota</taxon>
        <taxon>Actinomycetes</taxon>
        <taxon>Micrococcales</taxon>
        <taxon>Cellulomonadaceae</taxon>
        <taxon>Cellulomonas</taxon>
    </lineage>
</organism>
<keyword evidence="2" id="KW-1185">Reference proteome</keyword>
<comment type="caution">
    <text evidence="1">The sequence shown here is derived from an EMBL/GenBank/DDBJ whole genome shotgun (WGS) entry which is preliminary data.</text>
</comment>
<reference evidence="1 2" key="1">
    <citation type="submission" date="2020-04" db="EMBL/GenBank/DDBJ databases">
        <title>Sequencing and Assembly of C. fimi.</title>
        <authorList>
            <person name="Ramsey A.R."/>
        </authorList>
    </citation>
    <scope>NUCLEOTIDE SEQUENCE [LARGE SCALE GENOMIC DNA]</scope>
    <source>
        <strain evidence="1 2">SB</strain>
    </source>
</reference>
<name>A0A7Y0LZ26_CELFI</name>
<dbReference type="AlphaFoldDB" id="A0A7Y0LZ26"/>
<evidence type="ECO:0000313" key="2">
    <source>
        <dbReference type="Proteomes" id="UP000562124"/>
    </source>
</evidence>
<evidence type="ECO:0000313" key="1">
    <source>
        <dbReference type="EMBL" id="NMR20541.1"/>
    </source>
</evidence>
<sequence length="168" mass="17229">MSSGPVEGATPLPAAKDVRDLLEVTLGRDVDVATGGPMVNPGADDGALVGVYVDRGLRLRALVLFDLALAARAGAAIALVPPGASEGAIEAGALPDPLLENVEEILNIVRSLFNVEGAPHLTLDTTVPPGVPLAADVARWPMAYVPRLDLEVDVKGYGPGNLSIVLPT</sequence>